<dbReference type="GO" id="GO:0008237">
    <property type="term" value="F:metallopeptidase activity"/>
    <property type="evidence" value="ECO:0007669"/>
    <property type="project" value="UniProtKB-KW"/>
</dbReference>
<evidence type="ECO:0000259" key="18">
    <source>
        <dbReference type="SMART" id="SM01263"/>
    </source>
</evidence>
<comment type="subcellular location">
    <subcellularLocation>
        <location evidence="3">Cytoplasm</location>
    </subcellularLocation>
</comment>
<evidence type="ECO:0000256" key="13">
    <source>
        <dbReference type="ARBA" id="ARBA00031416"/>
    </source>
</evidence>
<evidence type="ECO:0000256" key="4">
    <source>
        <dbReference type="ARBA" id="ARBA00010136"/>
    </source>
</evidence>
<keyword evidence="7" id="KW-0645">Protease</keyword>
<evidence type="ECO:0000256" key="11">
    <source>
        <dbReference type="ARBA" id="ARBA00023049"/>
    </source>
</evidence>
<dbReference type="EMBL" id="JACEFO010001098">
    <property type="protein sequence ID" value="KAF8748230.1"/>
    <property type="molecule type" value="Genomic_DNA"/>
</dbReference>
<evidence type="ECO:0000256" key="7">
    <source>
        <dbReference type="ARBA" id="ARBA00022670"/>
    </source>
</evidence>
<feature type="binding site" evidence="16">
    <location>
        <begin position="129"/>
        <end position="131"/>
    </location>
    <ligand>
        <name>a peptide</name>
        <dbReference type="ChEBI" id="CHEBI:60466"/>
    </ligand>
</feature>
<feature type="binding site" evidence="17">
    <location>
        <position position="328"/>
    </location>
    <ligand>
        <name>Zn(2+)</name>
        <dbReference type="ChEBI" id="CHEBI:29105"/>
        <note>catalytic</note>
    </ligand>
</feature>
<feature type="binding site" evidence="16">
    <location>
        <begin position="276"/>
        <end position="281"/>
    </location>
    <ligand>
        <name>a peptide</name>
        <dbReference type="ChEBI" id="CHEBI:60466"/>
    </ligand>
</feature>
<evidence type="ECO:0000256" key="2">
    <source>
        <dbReference type="ARBA" id="ARBA00002142"/>
    </source>
</evidence>
<dbReference type="OrthoDB" id="79562at2759"/>
<evidence type="ECO:0000256" key="1">
    <source>
        <dbReference type="ARBA" id="ARBA00001268"/>
    </source>
</evidence>
<feature type="active site" description="Proton donor" evidence="15">
    <location>
        <position position="393"/>
    </location>
</feature>
<dbReference type="InterPro" id="IPR034015">
    <property type="entry name" value="M1_LTA4H"/>
</dbReference>
<dbReference type="InterPro" id="IPR038502">
    <property type="entry name" value="M1_LTA-4_hydro/amino_C_sf"/>
</dbReference>
<dbReference type="InterPro" id="IPR015211">
    <property type="entry name" value="Peptidase_M1_C"/>
</dbReference>
<dbReference type="InterPro" id="IPR045357">
    <property type="entry name" value="Aminopeptidase_N-like_N"/>
</dbReference>
<evidence type="ECO:0000313" key="19">
    <source>
        <dbReference type="EMBL" id="KAF8748230.1"/>
    </source>
</evidence>
<comment type="caution">
    <text evidence="19">The sequence shown here is derived from an EMBL/GenBank/DDBJ whole genome shotgun (WGS) entry which is preliminary data.</text>
</comment>
<dbReference type="CDD" id="cd09599">
    <property type="entry name" value="M1_LTA4H"/>
    <property type="match status" value="1"/>
</dbReference>
<dbReference type="Gene3D" id="1.25.40.320">
    <property type="entry name" value="Peptidase M1, leukotriene A4 hydrolase/aminopeptidase C-terminal domain"/>
    <property type="match status" value="1"/>
</dbReference>
<dbReference type="SUPFAM" id="SSF48371">
    <property type="entry name" value="ARM repeat"/>
    <property type="match status" value="1"/>
</dbReference>
<feature type="domain" description="Peptidase M1 leukotriene A4 hydrolase/aminopeptidase C-terminal" evidence="18">
    <location>
        <begin position="469"/>
        <end position="607"/>
    </location>
</feature>
<gene>
    <name evidence="19" type="ORF">HU200_012971</name>
</gene>
<accession>A0A835FDQ6</accession>
<dbReference type="InterPro" id="IPR027268">
    <property type="entry name" value="Peptidase_M4/M1_CTD_sf"/>
</dbReference>
<dbReference type="SMART" id="SM01263">
    <property type="entry name" value="Leuk-A4-hydro_C"/>
    <property type="match status" value="1"/>
</dbReference>
<dbReference type="Pfam" id="PF09127">
    <property type="entry name" value="Leuk-A4-hydro_C"/>
    <property type="match status" value="1"/>
</dbReference>
<sequence>MAPVDPHSYTDGEHPVVSHAALAFYLDFAASTIHASALLTLDAPHSGDLLLDTRALAIHSASTAADPPEPIPFSLAADLDPVLGSALTLTLPPDTTSFRLTFSTSPAASALQWLAPPQTASGQPFVFSQCQSIHARSVFPCHDTPAARITFSLLLNVPAQLSAVAAARHVARRDPLPADHRGACDDELWCAPGRIVEEFQMEQSVPPYLFAFAAGGIGFRDLGPRTRVYAEGGDKVLDEAAREFAGVEEMVKVGESLFGPYEWERFDLLVLPPSFPYGGMENPRMVFLTPTVIKGDAAGAQVVAHELAHSWTGNLITNKTNEDFWLNEGFTTYAERRIVEVVQGEERAALNMGIGWRGLNRMMERFKDNMEFTKLKPNMAGIDPDDVYSEVPYEKGFQFLWRIERQIGRPAFDEFLKKYIATFKFQSIDTETFLEFLKTNVPGIENQIDLKLWVEGTGIPPDAMEPDSSTYKKICALAAEFKSGKLPSEDEVADWSGQEWELYLENLPTDVEASQVTALDERYKLSESRDYEVKVAFLQLAIPTGCKCYFNEVEKCLKQVGRMKYLRPLYSSLAKCSGEEKMLAQRIFSEAQEFYHPIARSVAETILSKHS</sequence>
<dbReference type="Proteomes" id="UP000636709">
    <property type="component" value="Unassembled WGS sequence"/>
</dbReference>
<feature type="binding site" evidence="17">
    <location>
        <position position="305"/>
    </location>
    <ligand>
        <name>Zn(2+)</name>
        <dbReference type="ChEBI" id="CHEBI:29105"/>
        <note>catalytic</note>
    </ligand>
</feature>
<proteinExistence type="inferred from homology"/>
<dbReference type="GO" id="GO:0008270">
    <property type="term" value="F:zinc ion binding"/>
    <property type="evidence" value="ECO:0007669"/>
    <property type="project" value="InterPro"/>
</dbReference>
<evidence type="ECO:0000256" key="10">
    <source>
        <dbReference type="ARBA" id="ARBA00022833"/>
    </source>
</evidence>
<keyword evidence="9" id="KW-0378">Hydrolase</keyword>
<dbReference type="Pfam" id="PF17900">
    <property type="entry name" value="Peptidase_M1_N"/>
    <property type="match status" value="1"/>
</dbReference>
<dbReference type="PANTHER" id="PTHR45726:SF3">
    <property type="entry name" value="LEUKOTRIENE A-4 HYDROLASE"/>
    <property type="match status" value="1"/>
</dbReference>
<dbReference type="PANTHER" id="PTHR45726">
    <property type="entry name" value="LEUKOTRIENE A-4 HYDROLASE"/>
    <property type="match status" value="1"/>
</dbReference>
<dbReference type="InterPro" id="IPR016024">
    <property type="entry name" value="ARM-type_fold"/>
</dbReference>
<feature type="binding site" evidence="16">
    <location>
        <begin position="562"/>
        <end position="564"/>
    </location>
    <ligand>
        <name>a peptide</name>
        <dbReference type="ChEBI" id="CHEBI:60466"/>
    </ligand>
</feature>
<organism evidence="19 20">
    <name type="scientific">Digitaria exilis</name>
    <dbReference type="NCBI Taxonomy" id="1010633"/>
    <lineage>
        <taxon>Eukaryota</taxon>
        <taxon>Viridiplantae</taxon>
        <taxon>Streptophyta</taxon>
        <taxon>Embryophyta</taxon>
        <taxon>Tracheophyta</taxon>
        <taxon>Spermatophyta</taxon>
        <taxon>Magnoliopsida</taxon>
        <taxon>Liliopsida</taxon>
        <taxon>Poales</taxon>
        <taxon>Poaceae</taxon>
        <taxon>PACMAD clade</taxon>
        <taxon>Panicoideae</taxon>
        <taxon>Panicodae</taxon>
        <taxon>Paniceae</taxon>
        <taxon>Anthephorinae</taxon>
        <taxon>Digitaria</taxon>
    </lineage>
</organism>
<name>A0A835FDQ6_9POAL</name>
<keyword evidence="11" id="KW-0482">Metalloprotease</keyword>
<evidence type="ECO:0000256" key="17">
    <source>
        <dbReference type="PIRSR" id="PIRSR634015-3"/>
    </source>
</evidence>
<dbReference type="Gene3D" id="2.60.40.1730">
    <property type="entry name" value="tricorn interacting facor f3 domain"/>
    <property type="match status" value="1"/>
</dbReference>
<evidence type="ECO:0000256" key="9">
    <source>
        <dbReference type="ARBA" id="ARBA00022801"/>
    </source>
</evidence>
<evidence type="ECO:0000256" key="8">
    <source>
        <dbReference type="ARBA" id="ARBA00022723"/>
    </source>
</evidence>
<evidence type="ECO:0000256" key="14">
    <source>
        <dbReference type="ARBA" id="ARBA00071930"/>
    </source>
</evidence>
<dbReference type="GO" id="GO:0004301">
    <property type="term" value="F:epoxide hydrolase activity"/>
    <property type="evidence" value="ECO:0007669"/>
    <property type="project" value="UniProtKB-EC"/>
</dbReference>
<evidence type="ECO:0000313" key="20">
    <source>
        <dbReference type="Proteomes" id="UP000636709"/>
    </source>
</evidence>
<comment type="cofactor">
    <cofactor evidence="17">
        <name>Zn(2+)</name>
        <dbReference type="ChEBI" id="CHEBI:29105"/>
    </cofactor>
    <text evidence="17">Binds 1 zinc ion per subunit.</text>
</comment>
<reference evidence="19" key="1">
    <citation type="submission" date="2020-07" db="EMBL/GenBank/DDBJ databases">
        <title>Genome sequence and genetic diversity analysis of an under-domesticated orphan crop, white fonio (Digitaria exilis).</title>
        <authorList>
            <person name="Bennetzen J.L."/>
            <person name="Chen S."/>
            <person name="Ma X."/>
            <person name="Wang X."/>
            <person name="Yssel A.E.J."/>
            <person name="Chaluvadi S.R."/>
            <person name="Johnson M."/>
            <person name="Gangashetty P."/>
            <person name="Hamidou F."/>
            <person name="Sanogo M.D."/>
            <person name="Zwaenepoel A."/>
            <person name="Wallace J."/>
            <person name="Van De Peer Y."/>
            <person name="Van Deynze A."/>
        </authorList>
    </citation>
    <scope>NUCLEOTIDE SEQUENCE</scope>
    <source>
        <tissue evidence="19">Leaves</tissue>
    </source>
</reference>
<evidence type="ECO:0000256" key="12">
    <source>
        <dbReference type="ARBA" id="ARBA00030177"/>
    </source>
</evidence>
<evidence type="ECO:0000256" key="15">
    <source>
        <dbReference type="PIRSR" id="PIRSR634015-1"/>
    </source>
</evidence>
<dbReference type="EC" id="3.3.2.10" evidence="5"/>
<dbReference type="Gene3D" id="1.10.390.10">
    <property type="entry name" value="Neutral Protease Domain 2"/>
    <property type="match status" value="1"/>
</dbReference>
<keyword evidence="20" id="KW-1185">Reference proteome</keyword>
<evidence type="ECO:0000256" key="5">
    <source>
        <dbReference type="ARBA" id="ARBA00013006"/>
    </source>
</evidence>
<dbReference type="Gene3D" id="3.30.2010.30">
    <property type="match status" value="1"/>
</dbReference>
<comment type="function">
    <text evidence="2">Aminopeptidase that preferentially cleaves di- and tripeptides. Also has low epoxide hydrolase activity (in vitro). Can hydrolyze the epoxide leukotriene LTA(4) but it forms preferentially 5,6-dihydroxy-7,9,11,14-eicosatetraenoic acid rather than the cytokine leukotriene B(4) as the product compared to the homologous mammalian enzyme (in vitro).</text>
</comment>
<keyword evidence="10 17" id="KW-0862">Zinc</keyword>
<dbReference type="SUPFAM" id="SSF55486">
    <property type="entry name" value="Metalloproteases ('zincins'), catalytic domain"/>
    <property type="match status" value="1"/>
</dbReference>
<comment type="catalytic activity">
    <reaction evidence="1">
        <text>an epoxide + H2O = an ethanediol</text>
        <dbReference type="Rhea" id="RHEA:19037"/>
        <dbReference type="ChEBI" id="CHEBI:15377"/>
        <dbReference type="ChEBI" id="CHEBI:32955"/>
        <dbReference type="ChEBI" id="CHEBI:140594"/>
        <dbReference type="EC" id="3.3.2.10"/>
    </reaction>
</comment>
<protein>
    <recommendedName>
        <fullName evidence="14">Leucine aminopeptidase</fullName>
        <ecNumber evidence="5">3.3.2.10</ecNumber>
    </recommendedName>
    <alternativeName>
        <fullName evidence="12">Epoxide hydrolase</fullName>
    </alternativeName>
    <alternativeName>
        <fullName evidence="13">Leukotriene A-4 hydrolase homolog</fullName>
    </alternativeName>
</protein>
<dbReference type="InterPro" id="IPR001930">
    <property type="entry name" value="Peptidase_M1"/>
</dbReference>
<dbReference type="Gramene" id="Dexi9B01G0003160.1">
    <property type="protein sequence ID" value="Dexi9B01G0003160.1:cds"/>
    <property type="gene ID" value="Dexi9B01G0003160"/>
</dbReference>
<dbReference type="GO" id="GO:0006508">
    <property type="term" value="P:proteolysis"/>
    <property type="evidence" value="ECO:0007669"/>
    <property type="project" value="UniProtKB-KW"/>
</dbReference>
<feature type="active site" description="Proton acceptor" evidence="15">
    <location>
        <position position="306"/>
    </location>
</feature>
<dbReference type="FunFam" id="1.10.390.10:FF:000003">
    <property type="entry name" value="Leukotriene A(4) hydrolase"/>
    <property type="match status" value="1"/>
</dbReference>
<dbReference type="PRINTS" id="PR00756">
    <property type="entry name" value="ALADIPTASE"/>
</dbReference>
<comment type="similarity">
    <text evidence="4">Belongs to the peptidase M1 family.</text>
</comment>
<dbReference type="AlphaFoldDB" id="A0A835FDQ6"/>
<dbReference type="GO" id="GO:0005829">
    <property type="term" value="C:cytosol"/>
    <property type="evidence" value="ECO:0007669"/>
    <property type="project" value="TreeGrafter"/>
</dbReference>
<dbReference type="FunFam" id="3.30.2010.30:FF:000001">
    <property type="entry name" value="Leukotriene A(4) hydrolase"/>
    <property type="match status" value="1"/>
</dbReference>
<evidence type="ECO:0000256" key="3">
    <source>
        <dbReference type="ARBA" id="ARBA00004496"/>
    </source>
</evidence>
<dbReference type="SUPFAM" id="SSF63737">
    <property type="entry name" value="Leukotriene A4 hydrolase N-terminal domain"/>
    <property type="match status" value="1"/>
</dbReference>
<dbReference type="Pfam" id="PF01433">
    <property type="entry name" value="Peptidase_M1"/>
    <property type="match status" value="1"/>
</dbReference>
<feature type="binding site" evidence="17">
    <location>
        <position position="309"/>
    </location>
    <ligand>
        <name>Zn(2+)</name>
        <dbReference type="ChEBI" id="CHEBI:29105"/>
        <note>catalytic</note>
    </ligand>
</feature>
<keyword evidence="6" id="KW-0963">Cytoplasm</keyword>
<dbReference type="InterPro" id="IPR049980">
    <property type="entry name" value="LTA4H_cat"/>
</dbReference>
<dbReference type="InterPro" id="IPR014782">
    <property type="entry name" value="Peptidase_M1_dom"/>
</dbReference>
<dbReference type="InterPro" id="IPR042097">
    <property type="entry name" value="Aminopeptidase_N-like_N_sf"/>
</dbReference>
<keyword evidence="8 17" id="KW-0479">Metal-binding</keyword>
<evidence type="ECO:0000256" key="6">
    <source>
        <dbReference type="ARBA" id="ARBA00022490"/>
    </source>
</evidence>
<evidence type="ECO:0000256" key="16">
    <source>
        <dbReference type="PIRSR" id="PIRSR634015-2"/>
    </source>
</evidence>